<name>A0A0N4W3J7_HAEPC</name>
<gene>
    <name evidence="2" type="ORF">HPLM_LOCUS4389</name>
</gene>
<dbReference type="Gene3D" id="2.60.40.3770">
    <property type="match status" value="1"/>
</dbReference>
<sequence length="200" mass="22945">MRTDRECSPAENQVVCRCEEDDVGKAFLIIEQVLPFIHQQVHFSQHPHHAVIAKVEQDVTAEITLNLKEAVTNVRTENEDDICFIENTDLTGCYKCNKGARAVVICKSNFNIVLLKSNVAKTVLRFLALLLDKNLNSTSFSTQQESISCVLTKSSSERYDEYTKESQVKERKLIEEIRYKRSCIKLAPRFRLKKTSKNDM</sequence>
<evidence type="ECO:0000313" key="4">
    <source>
        <dbReference type="WBParaSite" id="HPLM_0000439701-mRNA-1"/>
    </source>
</evidence>
<evidence type="ECO:0000313" key="2">
    <source>
        <dbReference type="EMBL" id="VDO23131.1"/>
    </source>
</evidence>
<reference evidence="4" key="1">
    <citation type="submission" date="2017-02" db="UniProtKB">
        <authorList>
            <consortium name="WormBaseParasite"/>
        </authorList>
    </citation>
    <scope>IDENTIFICATION</scope>
</reference>
<proteinExistence type="predicted"/>
<protein>
    <submittedName>
        <fullName evidence="4">Phlebovirus_G2 domain-containing protein</fullName>
    </submittedName>
</protein>
<dbReference type="Proteomes" id="UP000268014">
    <property type="component" value="Unassembled WGS sequence"/>
</dbReference>
<keyword evidence="3" id="KW-1185">Reference proteome</keyword>
<dbReference type="AlphaFoldDB" id="A0A0N4W3J7"/>
<dbReference type="Pfam" id="PF07245">
    <property type="entry name" value="Phlebovirus_G2"/>
    <property type="match status" value="1"/>
</dbReference>
<dbReference type="InterPro" id="IPR009878">
    <property type="entry name" value="Phlebovirus_G2_fusion"/>
</dbReference>
<dbReference type="OrthoDB" id="5868079at2759"/>
<accession>A0A0N4W3J7</accession>
<organism evidence="4">
    <name type="scientific">Haemonchus placei</name>
    <name type="common">Barber's pole worm</name>
    <dbReference type="NCBI Taxonomy" id="6290"/>
    <lineage>
        <taxon>Eukaryota</taxon>
        <taxon>Metazoa</taxon>
        <taxon>Ecdysozoa</taxon>
        <taxon>Nematoda</taxon>
        <taxon>Chromadorea</taxon>
        <taxon>Rhabditida</taxon>
        <taxon>Rhabditina</taxon>
        <taxon>Rhabditomorpha</taxon>
        <taxon>Strongyloidea</taxon>
        <taxon>Trichostrongylidae</taxon>
        <taxon>Haemonchus</taxon>
    </lineage>
</organism>
<evidence type="ECO:0000259" key="1">
    <source>
        <dbReference type="Pfam" id="PF07245"/>
    </source>
</evidence>
<dbReference type="EMBL" id="UZAF01016206">
    <property type="protein sequence ID" value="VDO23131.1"/>
    <property type="molecule type" value="Genomic_DNA"/>
</dbReference>
<evidence type="ECO:0000313" key="3">
    <source>
        <dbReference type="Proteomes" id="UP000268014"/>
    </source>
</evidence>
<feature type="domain" description="Phlebovirus glycoprotein G2 fusion" evidence="1">
    <location>
        <begin position="5"/>
        <end position="64"/>
    </location>
</feature>
<dbReference type="WBParaSite" id="HPLM_0000439701-mRNA-1">
    <property type="protein sequence ID" value="HPLM_0000439701-mRNA-1"/>
    <property type="gene ID" value="HPLM_0000439701"/>
</dbReference>
<reference evidence="2 3" key="2">
    <citation type="submission" date="2018-11" db="EMBL/GenBank/DDBJ databases">
        <authorList>
            <consortium name="Pathogen Informatics"/>
        </authorList>
    </citation>
    <scope>NUCLEOTIDE SEQUENCE [LARGE SCALE GENOMIC DNA]</scope>
    <source>
        <strain evidence="2 3">MHpl1</strain>
    </source>
</reference>